<evidence type="ECO:0000256" key="1">
    <source>
        <dbReference type="SAM" id="Phobius"/>
    </source>
</evidence>
<name>A0ABY4QY62_9ACTN</name>
<accession>A0ABY4QY62</accession>
<keyword evidence="2" id="KW-0732">Signal</keyword>
<proteinExistence type="predicted"/>
<organism evidence="3 4">
    <name type="scientific">Jatrophihabitans telluris</name>
    <dbReference type="NCBI Taxonomy" id="2038343"/>
    <lineage>
        <taxon>Bacteria</taxon>
        <taxon>Bacillati</taxon>
        <taxon>Actinomycetota</taxon>
        <taxon>Actinomycetes</taxon>
        <taxon>Jatrophihabitantales</taxon>
        <taxon>Jatrophihabitantaceae</taxon>
        <taxon>Jatrophihabitans</taxon>
    </lineage>
</organism>
<dbReference type="RefSeq" id="WP_249771955.1">
    <property type="nucleotide sequence ID" value="NZ_CP097332.1"/>
</dbReference>
<keyword evidence="1" id="KW-1133">Transmembrane helix</keyword>
<reference evidence="3" key="1">
    <citation type="journal article" date="2018" name="Int. J. Syst. Evol. Microbiol.">
        <title>Jatrophihabitans telluris sp. nov., isolated from sediment soil of lava forest wetlands and the emended description of the genus Jatrophihabitans.</title>
        <authorList>
            <person name="Lee K.C."/>
            <person name="Suh M.K."/>
            <person name="Eom M.K."/>
            <person name="Kim K.K."/>
            <person name="Kim J.S."/>
            <person name="Kim D.S."/>
            <person name="Ko S.H."/>
            <person name="Shin Y.K."/>
            <person name="Lee J.S."/>
        </authorList>
    </citation>
    <scope>NUCLEOTIDE SEQUENCE</scope>
    <source>
        <strain evidence="3">N237</strain>
    </source>
</reference>
<dbReference type="PANTHER" id="PTHR40761:SF1">
    <property type="entry name" value="CONSERVED INTEGRAL MEMBRANE ALANINE VALINE AND LEUCINE RICH PROTEIN-RELATED"/>
    <property type="match status" value="1"/>
</dbReference>
<feature type="chain" id="PRO_5045818061" evidence="2">
    <location>
        <begin position="20"/>
        <end position="305"/>
    </location>
</feature>
<dbReference type="SUPFAM" id="SSF103481">
    <property type="entry name" value="Multidrug resistance efflux transporter EmrE"/>
    <property type="match status" value="1"/>
</dbReference>
<keyword evidence="4" id="KW-1185">Reference proteome</keyword>
<feature type="signal peptide" evidence="2">
    <location>
        <begin position="1"/>
        <end position="19"/>
    </location>
</feature>
<dbReference type="PANTHER" id="PTHR40761">
    <property type="entry name" value="CONSERVED INTEGRAL MEMBRANE ALANINE VALINE AND LEUCINE RICH PROTEIN-RELATED"/>
    <property type="match status" value="1"/>
</dbReference>
<protein>
    <submittedName>
        <fullName evidence="3">DMT family transporter</fullName>
    </submittedName>
</protein>
<keyword evidence="1" id="KW-0472">Membrane</keyword>
<evidence type="ECO:0000313" key="4">
    <source>
        <dbReference type="Proteomes" id="UP001056336"/>
    </source>
</evidence>
<reference evidence="3" key="2">
    <citation type="submission" date="2022-05" db="EMBL/GenBank/DDBJ databases">
        <authorList>
            <person name="Kim J.-S."/>
            <person name="Lee K."/>
            <person name="Suh M."/>
            <person name="Eom M."/>
            <person name="Kim J.-S."/>
            <person name="Kim D.-S."/>
            <person name="Ko S.-H."/>
            <person name="Shin Y."/>
            <person name="Lee J.-S."/>
        </authorList>
    </citation>
    <scope>NUCLEOTIDE SEQUENCE</scope>
    <source>
        <strain evidence="3">N237</strain>
    </source>
</reference>
<feature type="transmembrane region" description="Helical" evidence="1">
    <location>
        <begin position="267"/>
        <end position="286"/>
    </location>
</feature>
<gene>
    <name evidence="3" type="ORF">M6D93_00235</name>
</gene>
<feature type="transmembrane region" description="Helical" evidence="1">
    <location>
        <begin position="239"/>
        <end position="255"/>
    </location>
</feature>
<keyword evidence="1" id="KW-0812">Transmembrane</keyword>
<dbReference type="InterPro" id="IPR037185">
    <property type="entry name" value="EmrE-like"/>
</dbReference>
<sequence length="305" mass="31169">MSNSGLVIALSLLSALAFAISTNLKHNSAATGPALHSMSPKNLGGFVLATVNHPLWLAGIAADLIGLVLQIVALHRGALAVVQLLLVSGLLFTLIIRNLHHRRIDHAELGWALLLVLTLGGFLYVAAAAPTSDVKEGVDRLPAALAALAGTVVAVGAVLLARRVRPAATGAAALGIAVGIIYASDAALLKACSDRLSRGLGTLLTSWQLPTVIVVGALGLFLCQLAYQAGPLSASQPSIVAVDPLVSVVIGVLIFDEHLRRGPWTGAALAVLVVLLTLAVVNLARLESRQDAPDSGAVAARTTGG</sequence>
<evidence type="ECO:0000256" key="2">
    <source>
        <dbReference type="SAM" id="SignalP"/>
    </source>
</evidence>
<feature type="transmembrane region" description="Helical" evidence="1">
    <location>
        <begin position="141"/>
        <end position="161"/>
    </location>
</feature>
<feature type="transmembrane region" description="Helical" evidence="1">
    <location>
        <begin position="209"/>
        <end position="227"/>
    </location>
</feature>
<dbReference type="Proteomes" id="UP001056336">
    <property type="component" value="Chromosome"/>
</dbReference>
<feature type="transmembrane region" description="Helical" evidence="1">
    <location>
        <begin position="43"/>
        <end position="65"/>
    </location>
</feature>
<feature type="transmembrane region" description="Helical" evidence="1">
    <location>
        <begin position="109"/>
        <end position="129"/>
    </location>
</feature>
<feature type="transmembrane region" description="Helical" evidence="1">
    <location>
        <begin position="167"/>
        <end position="188"/>
    </location>
</feature>
<dbReference type="NCBIfam" id="NF038012">
    <property type="entry name" value="DMT_1"/>
    <property type="match status" value="1"/>
</dbReference>
<feature type="transmembrane region" description="Helical" evidence="1">
    <location>
        <begin position="77"/>
        <end position="97"/>
    </location>
</feature>
<dbReference type="Gene3D" id="1.10.3730.20">
    <property type="match status" value="1"/>
</dbReference>
<evidence type="ECO:0000313" key="3">
    <source>
        <dbReference type="EMBL" id="UQX88448.1"/>
    </source>
</evidence>
<dbReference type="EMBL" id="CP097332">
    <property type="protein sequence ID" value="UQX88448.1"/>
    <property type="molecule type" value="Genomic_DNA"/>
</dbReference>